<keyword evidence="1" id="KW-0175">Coiled coil</keyword>
<keyword evidence="2" id="KW-0472">Membrane</keyword>
<evidence type="ECO:0000256" key="1">
    <source>
        <dbReference type="SAM" id="Coils"/>
    </source>
</evidence>
<protein>
    <submittedName>
        <fullName evidence="4">Membrane protein</fullName>
    </submittedName>
</protein>
<name>A0AA37IZQ2_9FIRM</name>
<feature type="transmembrane region" description="Helical" evidence="2">
    <location>
        <begin position="599"/>
        <end position="622"/>
    </location>
</feature>
<keyword evidence="2" id="KW-0812">Transmembrane</keyword>
<reference evidence="4" key="1">
    <citation type="journal article" date="2022" name="Int. J. Syst. Evol. Microbiol.">
        <title>Genome-based, phenotypic and chemotaxonomic classification of Faecalibacterium strains: proposal of three novel species Faecalibacterium duncaniae sp. nov., Faecalibacterium hattorii sp. nov. and Faecalibacterium gallinarum sp. nov. .</title>
        <authorList>
            <person name="Sakamoto M."/>
            <person name="Sakurai N."/>
            <person name="Tanno H."/>
            <person name="Iino T."/>
            <person name="Ohkuma M."/>
            <person name="Endo A."/>
        </authorList>
    </citation>
    <scope>NUCLEOTIDE SEQUENCE</scope>
    <source>
        <strain evidence="4">JCM 17207</strain>
    </source>
</reference>
<dbReference type="Pfam" id="PF20155">
    <property type="entry name" value="TMP_3"/>
    <property type="match status" value="1"/>
</dbReference>
<evidence type="ECO:0000259" key="3">
    <source>
        <dbReference type="Pfam" id="PF20155"/>
    </source>
</evidence>
<evidence type="ECO:0000256" key="2">
    <source>
        <dbReference type="SAM" id="Phobius"/>
    </source>
</evidence>
<sequence>MASIRTAIELYDSFTAPMMNIIHAVSMGVSAMENMQGVMNEPINSSIGDDITEQMNQAVQAIEEARAALSEPVTHENTGITWSSPGMATFTNTGIERFEQEVQSANSMLEQLSGTQAAHTSVFPENMVNDMNTMQSRIQGIQQRIQAIENNPLNMGTDRANAELEGLRSQLDQAIQAQNEMNSAMEQMDVSAANSAYMRLSQTVSTTERYIRDNVDEQGRFNREINEGVHSANNLMDSIKGMVAAYAGIQTIGEIIGLSDTMTQTTARLDLIVDDGGSVEDLQNKIFLSAERARGSYLATADAVSKLGMQASQAFSSNDELIAFTELLNKQFVNAGTEAAGIDSVMLQLTQSMAAGVMQGEELNAIMDNASIIVQDIQRYLQEVQGIDASNIKELASEGVVTAEVIKNAMFYAADETNAKFETMPKTFGQVWQSFQNTALMAFQTVLNRMNDFANSEAFNAFIMSAQEAMLVLAGIVTSIFDMIGAIGTFAYENWSIISPIIWGIIGALAIYAAYLAITKAAELASAAGKIILCVASYAHAAATGAEASATAAATAAQYGFNAALLACPITWIIILIIALIALFYAAVAAVNKFAGTSVSATGIIAGAFAVLGAHIINTFIVPVQNMIATFVNFLGNVFNDPIAAIKVAFYDMCLTVIGYIRNLASAIETLLNKIPGVTVDITSGLDSFYAGLEQAQQAVKDESGWVEYVQKMDYIDYADAASAGYSFGEGIDESIANFDPSSLFDTNVPGAGDYADLSGYGSDLGGLGGIGSGVDDIAGNTGAIADSMDITEEDLKYLRDIAEQEAINRFTTAEINIDQSGMQNNISNGMDLDGVISGLTEGVNEAIDSMAEGVHD</sequence>
<evidence type="ECO:0000313" key="4">
    <source>
        <dbReference type="EMBL" id="GJN65336.1"/>
    </source>
</evidence>
<dbReference type="RefSeq" id="WP_238317573.1">
    <property type="nucleotide sequence ID" value="NZ_BQKV01000081.1"/>
</dbReference>
<comment type="caution">
    <text evidence="4">The sequence shown here is derived from an EMBL/GenBank/DDBJ whole genome shotgun (WGS) entry which is preliminary data.</text>
</comment>
<dbReference type="NCBIfam" id="TIGR02675">
    <property type="entry name" value="tape_meas_nterm"/>
    <property type="match status" value="1"/>
</dbReference>
<feature type="transmembrane region" description="Helical" evidence="2">
    <location>
        <begin position="497"/>
        <end position="517"/>
    </location>
</feature>
<dbReference type="EMBL" id="BQKV01000081">
    <property type="protein sequence ID" value="GJN65336.1"/>
    <property type="molecule type" value="Genomic_DNA"/>
</dbReference>
<dbReference type="AlphaFoldDB" id="A0AA37IZQ2"/>
<gene>
    <name evidence="4" type="ORF">JCM17207_19610</name>
</gene>
<keyword evidence="5" id="KW-1185">Reference proteome</keyword>
<feature type="transmembrane region" description="Helical" evidence="2">
    <location>
        <begin position="563"/>
        <end position="587"/>
    </location>
</feature>
<feature type="coiled-coil region" evidence="1">
    <location>
        <begin position="95"/>
        <end position="187"/>
    </location>
</feature>
<evidence type="ECO:0000313" key="5">
    <source>
        <dbReference type="Proteomes" id="UP001055185"/>
    </source>
</evidence>
<keyword evidence="2" id="KW-1133">Transmembrane helix</keyword>
<feature type="domain" description="Tape measure protein N-terminal" evidence="3">
    <location>
        <begin position="254"/>
        <end position="444"/>
    </location>
</feature>
<dbReference type="Proteomes" id="UP001055185">
    <property type="component" value="Unassembled WGS sequence"/>
</dbReference>
<dbReference type="InterPro" id="IPR013491">
    <property type="entry name" value="Tape_meas_N"/>
</dbReference>
<proteinExistence type="predicted"/>
<feature type="transmembrane region" description="Helical" evidence="2">
    <location>
        <begin position="469"/>
        <end position="491"/>
    </location>
</feature>
<accession>A0AA37IZQ2</accession>
<organism evidence="4 5">
    <name type="scientific">Faecalibacterium gallinarum</name>
    <dbReference type="NCBI Taxonomy" id="2903556"/>
    <lineage>
        <taxon>Bacteria</taxon>
        <taxon>Bacillati</taxon>
        <taxon>Bacillota</taxon>
        <taxon>Clostridia</taxon>
        <taxon>Eubacteriales</taxon>
        <taxon>Oscillospiraceae</taxon>
        <taxon>Faecalibacterium</taxon>
    </lineage>
</organism>